<dbReference type="eggNOG" id="COG4222">
    <property type="taxonomic scope" value="Bacteria"/>
</dbReference>
<reference evidence="2 3" key="1">
    <citation type="submission" date="2012-09" db="EMBL/GenBank/DDBJ databases">
        <title>Genome Sequence of alkane-degrading Bacterium Alcanivorax sp. 19-m-6.</title>
        <authorList>
            <person name="Lai Q."/>
            <person name="Shao Z."/>
        </authorList>
    </citation>
    <scope>NUCLEOTIDE SEQUENCE [LARGE SCALE GENOMIC DNA]</scope>
    <source>
        <strain evidence="2 3">19-m-6</strain>
    </source>
</reference>
<sequence>MKSFKYGALSLAVMLAACGGDSSSSGGTGGGSSQTPSDVGVFTDSAVAGINYSTAPGGKSGKTNGLGEYRYVEGDTVTFTIGGTTLPPVAATGRVTPADMSSDPDAVTNVLQLLQTLDEDGDPDNGITINDAAHNVLAGVALDVTGQSGDFDAQAEAAIGRALVSEQAANEHFYDSQKADLRGSWVFVEPEGESSNGLGPEGEEINVITFLDGQRYVVAHKYGNDNQGPATAEWGFYSWDPASGQLDTEVSFQSDGDGGLGTGTDTLRLVGDELHLGSEEGAQTPFVAVKSSANPYVGSWYLPEPEGFNVLTILDGSNYVIAHSNNTEAYDGEAVAVSSEWGTYSIGAGQFQVTGNVTETDGPGGFFDAGEGVVASVEATLYGDLLMAISPEENVEFVRVGRFPVELKDLSGKTSTVAVERLLEDGFPDDGGSFGFVFEMVGEDLDGDGDADKSSVFLNGDGSGTLTFALGTEDEEDSMINAPWDILQSGTLSFTETIPGDQSTGSWKFALVKGGEGPRALVDFRHINGGTHNLLGFFMSDLAPGD</sequence>
<dbReference type="PROSITE" id="PS51257">
    <property type="entry name" value="PROKAR_LIPOPROTEIN"/>
    <property type="match status" value="1"/>
</dbReference>
<feature type="signal peptide" evidence="1">
    <location>
        <begin position="1"/>
        <end position="19"/>
    </location>
</feature>
<dbReference type="Proteomes" id="UP000029444">
    <property type="component" value="Unassembled WGS sequence"/>
</dbReference>
<dbReference type="EMBL" id="ARXV01000005">
    <property type="protein sequence ID" value="KGD65242.1"/>
    <property type="molecule type" value="Genomic_DNA"/>
</dbReference>
<keyword evidence="3" id="KW-1185">Reference proteome</keyword>
<gene>
    <name evidence="2" type="ORF">Y5S_01676</name>
</gene>
<evidence type="ECO:0000313" key="2">
    <source>
        <dbReference type="EMBL" id="KGD65242.1"/>
    </source>
</evidence>
<keyword evidence="1" id="KW-0732">Signal</keyword>
<dbReference type="STRING" id="1177154.Y5S_01676"/>
<feature type="chain" id="PRO_5001910325" evidence="1">
    <location>
        <begin position="20"/>
        <end position="546"/>
    </location>
</feature>
<dbReference type="RefSeq" id="WP_156107661.1">
    <property type="nucleotide sequence ID" value="NZ_ARXV01000005.1"/>
</dbReference>
<dbReference type="PATRIC" id="fig|1177154.3.peg.1706"/>
<proteinExistence type="predicted"/>
<protein>
    <submittedName>
        <fullName evidence="2">Autotransporter adhesin</fullName>
    </submittedName>
</protein>
<evidence type="ECO:0000313" key="3">
    <source>
        <dbReference type="Proteomes" id="UP000029444"/>
    </source>
</evidence>
<evidence type="ECO:0000256" key="1">
    <source>
        <dbReference type="SAM" id="SignalP"/>
    </source>
</evidence>
<accession>A0A095SKZ6</accession>
<organism evidence="2 3">
    <name type="scientific">Alcanivorax nanhaiticus</name>
    <dbReference type="NCBI Taxonomy" id="1177154"/>
    <lineage>
        <taxon>Bacteria</taxon>
        <taxon>Pseudomonadati</taxon>
        <taxon>Pseudomonadota</taxon>
        <taxon>Gammaproteobacteria</taxon>
        <taxon>Oceanospirillales</taxon>
        <taxon>Alcanivoracaceae</taxon>
        <taxon>Alcanivorax</taxon>
    </lineage>
</organism>
<comment type="caution">
    <text evidence="2">The sequence shown here is derived from an EMBL/GenBank/DDBJ whole genome shotgun (WGS) entry which is preliminary data.</text>
</comment>
<name>A0A095SKZ6_9GAMM</name>
<dbReference type="AlphaFoldDB" id="A0A095SKZ6"/>
<dbReference type="OrthoDB" id="5592990at2"/>